<reference evidence="3" key="1">
    <citation type="submission" date="2017-02" db="EMBL/GenBank/DDBJ databases">
        <title>Delving into the versatile metabolic prowess of the omnipresent phylum Bacteroidetes.</title>
        <authorList>
            <person name="Nobu M.K."/>
            <person name="Mei R."/>
            <person name="Narihiro T."/>
            <person name="Kuroda K."/>
            <person name="Liu W.-T."/>
        </authorList>
    </citation>
    <scope>NUCLEOTIDE SEQUENCE</scope>
    <source>
        <strain evidence="3">ADurb.Bin417</strain>
    </source>
</reference>
<comment type="caution">
    <text evidence="3">The sequence shown here is derived from an EMBL/GenBank/DDBJ whole genome shotgun (WGS) entry which is preliminary data.</text>
</comment>
<protein>
    <submittedName>
        <fullName evidence="3">Lactate-binding periplasmic protein</fullName>
    </submittedName>
</protein>
<dbReference type="PANTHER" id="PTHR33376">
    <property type="match status" value="1"/>
</dbReference>
<dbReference type="Gene3D" id="3.40.190.170">
    <property type="entry name" value="Bacterial extracellular solute-binding protein, family 7"/>
    <property type="match status" value="1"/>
</dbReference>
<dbReference type="GO" id="GO:0055085">
    <property type="term" value="P:transmembrane transport"/>
    <property type="evidence" value="ECO:0007669"/>
    <property type="project" value="InterPro"/>
</dbReference>
<accession>A0A1V5MJZ5</accession>
<evidence type="ECO:0000313" key="3">
    <source>
        <dbReference type="EMBL" id="OPZ93554.1"/>
    </source>
</evidence>
<dbReference type="Proteomes" id="UP000485484">
    <property type="component" value="Unassembled WGS sequence"/>
</dbReference>
<keyword evidence="1 2" id="KW-0732">Signal</keyword>
<dbReference type="Pfam" id="PF03480">
    <property type="entry name" value="DctP"/>
    <property type="match status" value="1"/>
</dbReference>
<proteinExistence type="predicted"/>
<dbReference type="PANTHER" id="PTHR33376:SF15">
    <property type="entry name" value="BLL6794 PROTEIN"/>
    <property type="match status" value="1"/>
</dbReference>
<dbReference type="InterPro" id="IPR018389">
    <property type="entry name" value="DctP_fam"/>
</dbReference>
<feature type="chain" id="PRO_5012799378" evidence="2">
    <location>
        <begin position="24"/>
        <end position="338"/>
    </location>
</feature>
<evidence type="ECO:0000256" key="2">
    <source>
        <dbReference type="SAM" id="SignalP"/>
    </source>
</evidence>
<gene>
    <name evidence="3" type="ORF">BWY73_00246</name>
</gene>
<feature type="signal peptide" evidence="2">
    <location>
        <begin position="1"/>
        <end position="23"/>
    </location>
</feature>
<evidence type="ECO:0000256" key="1">
    <source>
        <dbReference type="ARBA" id="ARBA00022729"/>
    </source>
</evidence>
<dbReference type="CDD" id="cd13665">
    <property type="entry name" value="PBP2_TRAP_Dctp3_4"/>
    <property type="match status" value="1"/>
</dbReference>
<dbReference type="NCBIfam" id="NF037995">
    <property type="entry name" value="TRAP_S1"/>
    <property type="match status" value="1"/>
</dbReference>
<sequence>MRIWKIWLALVILAGCLAETLAAQEKPKPVNLTYSIFFPAPHRNTVLATEWAKEIEKRTGGRVKITIYPGGTLTPSDKCYDGVEKGISDLGMSAFAYTRGRFPLTEVIDLPLGYKSGLQATRLINAYYRKFTPKELDKVKVMYLHAHGPGLLHTKTPVRRMEDLKGMKIRCTGLAAKIVEELGGTPVAMPMGDTYDALSRGTVNGSMGPQESLQGWKWGEVVKYTTESYGAAYTTGFFVVMNLNRWNSLPPDVRKIIEKVNDEWIDKTGRGWDEIDRAGRDFTLQRKNQFIRLSETENRRWAAAVQPILKEYAESMKSKGLPGELALKFCLEQLKKSR</sequence>
<dbReference type="InterPro" id="IPR038404">
    <property type="entry name" value="TRAP_DctP_sf"/>
</dbReference>
<dbReference type="PROSITE" id="PS51257">
    <property type="entry name" value="PROKAR_LIPOPROTEIN"/>
    <property type="match status" value="1"/>
</dbReference>
<name>A0A1V5MJZ5_UNCT6</name>
<dbReference type="AlphaFoldDB" id="A0A1V5MJZ5"/>
<dbReference type="EMBL" id="MWAK01000018">
    <property type="protein sequence ID" value="OPZ93554.1"/>
    <property type="molecule type" value="Genomic_DNA"/>
</dbReference>
<organism evidence="3">
    <name type="scientific">candidate division TA06 bacterium ADurb.Bin417</name>
    <dbReference type="NCBI Taxonomy" id="1852828"/>
    <lineage>
        <taxon>Bacteria</taxon>
        <taxon>Bacteria division TA06</taxon>
    </lineage>
</organism>